<dbReference type="Proteomes" id="UP000325433">
    <property type="component" value="Unassembled WGS sequence"/>
</dbReference>
<proteinExistence type="predicted"/>
<accession>A0A5N6VXB2</accession>
<gene>
    <name evidence="1" type="ORF">BDV41DRAFT_537136</name>
</gene>
<sequence length="312" mass="33391">MLTLPVASNNSIICTWPPKAAQQSGDRPSTGTVRSGFIIFSWSRSHRTAASFPSRAAMGSNVASSRKFGSTMPEPSNISSIVVSLLKVAHHKALWPVLCAQEGSMPGVASSNLTICIFLSCTAIIKGVSPSSLKWLGSAPCCNSSLNISSWSFSRAYMRGVFRKESGKSAAAPRSSKSSTVCLCPISAACESGVCPFLSDGLKSDLRFLSSCARKTSKDRCSRTCTSMLTLPVFRRRSMTSLCPPRAAQASGTSPSSSRRLGSVAFSLRRRLTMAPSPLSAARDNALLWCNVSSWLRFILSHKRSNCLTTDV</sequence>
<name>A0A5N6VXB2_9EURO</name>
<dbReference type="AlphaFoldDB" id="A0A5N6VXB2"/>
<evidence type="ECO:0000313" key="2">
    <source>
        <dbReference type="Proteomes" id="UP000325433"/>
    </source>
</evidence>
<organism evidence="1 2">
    <name type="scientific">Aspergillus transmontanensis</name>
    <dbReference type="NCBI Taxonomy" id="1034304"/>
    <lineage>
        <taxon>Eukaryota</taxon>
        <taxon>Fungi</taxon>
        <taxon>Dikarya</taxon>
        <taxon>Ascomycota</taxon>
        <taxon>Pezizomycotina</taxon>
        <taxon>Eurotiomycetes</taxon>
        <taxon>Eurotiomycetidae</taxon>
        <taxon>Eurotiales</taxon>
        <taxon>Aspergillaceae</taxon>
        <taxon>Aspergillus</taxon>
        <taxon>Aspergillus subgen. Circumdati</taxon>
    </lineage>
</organism>
<dbReference type="EMBL" id="ML738327">
    <property type="protein sequence ID" value="KAE8313201.1"/>
    <property type="molecule type" value="Genomic_DNA"/>
</dbReference>
<protein>
    <submittedName>
        <fullName evidence="1">Uncharacterized protein</fullName>
    </submittedName>
</protein>
<reference evidence="2" key="1">
    <citation type="submission" date="2019-04" db="EMBL/GenBank/DDBJ databases">
        <title>Friends and foes A comparative genomics studyof 23 Aspergillus species from section Flavi.</title>
        <authorList>
            <consortium name="DOE Joint Genome Institute"/>
            <person name="Kjaerbolling I."/>
            <person name="Vesth T."/>
            <person name="Frisvad J.C."/>
            <person name="Nybo J.L."/>
            <person name="Theobald S."/>
            <person name="Kildgaard S."/>
            <person name="Isbrandt T."/>
            <person name="Kuo A."/>
            <person name="Sato A."/>
            <person name="Lyhne E.K."/>
            <person name="Kogle M.E."/>
            <person name="Wiebenga A."/>
            <person name="Kun R.S."/>
            <person name="Lubbers R.J."/>
            <person name="Makela M.R."/>
            <person name="Barry K."/>
            <person name="Chovatia M."/>
            <person name="Clum A."/>
            <person name="Daum C."/>
            <person name="Haridas S."/>
            <person name="He G."/>
            <person name="LaButti K."/>
            <person name="Lipzen A."/>
            <person name="Mondo S."/>
            <person name="Riley R."/>
            <person name="Salamov A."/>
            <person name="Simmons B.A."/>
            <person name="Magnuson J.K."/>
            <person name="Henrissat B."/>
            <person name="Mortensen U.H."/>
            <person name="Larsen T.O."/>
            <person name="Devries R.P."/>
            <person name="Grigoriev I.V."/>
            <person name="Machida M."/>
            <person name="Baker S.E."/>
            <person name="Andersen M.R."/>
        </authorList>
    </citation>
    <scope>NUCLEOTIDE SEQUENCE [LARGE SCALE GENOMIC DNA]</scope>
    <source>
        <strain evidence="2">CBS 130015</strain>
    </source>
</reference>
<keyword evidence="2" id="KW-1185">Reference proteome</keyword>
<evidence type="ECO:0000313" key="1">
    <source>
        <dbReference type="EMBL" id="KAE8313201.1"/>
    </source>
</evidence>